<protein>
    <submittedName>
        <fullName evidence="1">Uncharacterized protein</fullName>
    </submittedName>
</protein>
<organism evidence="1">
    <name type="scientific">marine sediment metagenome</name>
    <dbReference type="NCBI Taxonomy" id="412755"/>
    <lineage>
        <taxon>unclassified sequences</taxon>
        <taxon>metagenomes</taxon>
        <taxon>ecological metagenomes</taxon>
    </lineage>
</organism>
<accession>X1K2V8</accession>
<evidence type="ECO:0000313" key="1">
    <source>
        <dbReference type="EMBL" id="GAH87975.1"/>
    </source>
</evidence>
<dbReference type="EMBL" id="BARU01041415">
    <property type="protein sequence ID" value="GAH87975.1"/>
    <property type="molecule type" value="Genomic_DNA"/>
</dbReference>
<name>X1K2V8_9ZZZZ</name>
<proteinExistence type="predicted"/>
<feature type="non-terminal residue" evidence="1">
    <location>
        <position position="51"/>
    </location>
</feature>
<dbReference type="AlphaFoldDB" id="X1K2V8"/>
<gene>
    <name evidence="1" type="ORF">S03H2_63862</name>
</gene>
<reference evidence="1" key="1">
    <citation type="journal article" date="2014" name="Front. Microbiol.">
        <title>High frequency of phylogenetically diverse reductive dehalogenase-homologous genes in deep subseafloor sedimentary metagenomes.</title>
        <authorList>
            <person name="Kawai M."/>
            <person name="Futagami T."/>
            <person name="Toyoda A."/>
            <person name="Takaki Y."/>
            <person name="Nishi S."/>
            <person name="Hori S."/>
            <person name="Arai W."/>
            <person name="Tsubouchi T."/>
            <person name="Morono Y."/>
            <person name="Uchiyama I."/>
            <person name="Ito T."/>
            <person name="Fujiyama A."/>
            <person name="Inagaki F."/>
            <person name="Takami H."/>
        </authorList>
    </citation>
    <scope>NUCLEOTIDE SEQUENCE</scope>
    <source>
        <strain evidence="1">Expedition CK06-06</strain>
    </source>
</reference>
<sequence>MNFLNTNELDPNFWFLQTTDQRISDFLNLPQGWHYGEGNAPNEKTVHDSLL</sequence>
<comment type="caution">
    <text evidence="1">The sequence shown here is derived from an EMBL/GenBank/DDBJ whole genome shotgun (WGS) entry which is preliminary data.</text>
</comment>